<dbReference type="AlphaFoldDB" id="A0AA36MNL4"/>
<evidence type="ECO:0000313" key="7">
    <source>
        <dbReference type="EMBL" id="CAJ1374248.1"/>
    </source>
</evidence>
<dbReference type="GO" id="GO:0000932">
    <property type="term" value="C:P-body"/>
    <property type="evidence" value="ECO:0007669"/>
    <property type="project" value="UniProtKB-SubCell"/>
</dbReference>
<feature type="compositionally biased region" description="Acidic residues" evidence="6">
    <location>
        <begin position="467"/>
        <end position="481"/>
    </location>
</feature>
<evidence type="ECO:0000256" key="6">
    <source>
        <dbReference type="SAM" id="MobiDB-lite"/>
    </source>
</evidence>
<evidence type="ECO:0000256" key="2">
    <source>
        <dbReference type="ARBA" id="ARBA00009639"/>
    </source>
</evidence>
<dbReference type="Gene3D" id="1.10.220.100">
    <property type="entry name" value="conserved c-terminal region of ge- 1"/>
    <property type="match status" value="1"/>
</dbReference>
<gene>
    <name evidence="7" type="ORF">EVOR1521_LOCUS3848</name>
</gene>
<keyword evidence="5" id="KW-0677">Repeat</keyword>
<dbReference type="InterPro" id="IPR015943">
    <property type="entry name" value="WD40/YVTN_repeat-like_dom_sf"/>
</dbReference>
<dbReference type="InterPro" id="IPR044938">
    <property type="entry name" value="EDC4_C_sf"/>
</dbReference>
<dbReference type="InterPro" id="IPR045152">
    <property type="entry name" value="EDC4-like"/>
</dbReference>
<dbReference type="GO" id="GO:0031087">
    <property type="term" value="P:deadenylation-independent decapping of nuclear-transcribed mRNA"/>
    <property type="evidence" value="ECO:0007669"/>
    <property type="project" value="InterPro"/>
</dbReference>
<dbReference type="InterPro" id="IPR036322">
    <property type="entry name" value="WD40_repeat_dom_sf"/>
</dbReference>
<name>A0AA36MNL4_9DINO</name>
<feature type="compositionally biased region" description="Low complexity" evidence="6">
    <location>
        <begin position="437"/>
        <end position="446"/>
    </location>
</feature>
<keyword evidence="8" id="KW-1185">Reference proteome</keyword>
<sequence>MVLVVGAANGVLASGLPSRAAADDQGCGRWRITSASSFCDAADGEVTAEELRLSQVTDISKLKGQVFQTLLNAKLLAVNTSYVIYAFKEGSLRVINQSARDHFRLTNSTKARIMDLALPPSAEAKGDNILLCLDEEGNLSIFQLDVQPGATGAERTRMFEMALRDMDMPQRVLLHKDPRFFVTAHAANMRLWSLPRILQEMPNRGLLHPSPAQLQHCCSNVLLPKGSSQIRDVAISADGSCLVAITADSLFVWRISADASTGATGLQLIQHLAMAEDFTEGLHMLRFVGTQFQAMVAASASGCDLLVYSFDPASPAPVGQLLQSVQLAPPGSTATACLEVDRTESKTLAVSFANRRCFLLLPLAMGWSTSSRIAFPYVQRFGAEAPGSKHTLMTAMSRQNKKTLFLYRAMSTSGEDGKWDIVVHQPSEESIRPEEPVPSGSSSSEAKAGEGETVDTSPQVHGHGVEAEEAMGDVLGDEPDNFEASGSTRRHEDVDWRFVKQIAASFVRGLEKRRGELAEKIIAEVVTVTKSRGKKNGAGESEVLDQVLAKVREAREAQAASQNNLHTAARQAADAWTETSAASMSSLMSKEFGKISDGVAVNLAQQLSQSRKFCEALARGVQKSGAAATKQALEALRPPKQIQETVGSALGEALQEALTPVFKSELRSHFEQELGPLIGQRVSEMLSVFRERMTECLEDIATEHEQAAQRLGRDLAPLVAEELQQVKHLMQSSGSSASISEAQLDELTRAVEVEVIHPLHARVKQLTVQVQALRAEAEELQSRAGEGSADSSEAEAAQARELQRLFHDRAEDAFVRALQKQKQARHQDFLEQLCSLVPQPDAWLTEDPSGSTLSTEVKMNLMHALTHQLSSKSLDESVFQRKVEWIEELWLALDLGDKAVDKLARGLCAQLIEALEHAAEGPGREQALRKLKRTLQHASKMMSRE</sequence>
<dbReference type="EMBL" id="CAUJNA010000237">
    <property type="protein sequence ID" value="CAJ1374248.1"/>
    <property type="molecule type" value="Genomic_DNA"/>
</dbReference>
<protein>
    <recommendedName>
        <fullName evidence="9">Enhancer of mRNA-decapping protein 4</fullName>
    </recommendedName>
</protein>
<dbReference type="Proteomes" id="UP001178507">
    <property type="component" value="Unassembled WGS sequence"/>
</dbReference>
<dbReference type="PANTHER" id="PTHR15598:SF5">
    <property type="entry name" value="ENHANCER OF MRNA-DECAPPING PROTEIN 4"/>
    <property type="match status" value="1"/>
</dbReference>
<comment type="caution">
    <text evidence="7">The sequence shown here is derived from an EMBL/GenBank/DDBJ whole genome shotgun (WGS) entry which is preliminary data.</text>
</comment>
<evidence type="ECO:0000313" key="8">
    <source>
        <dbReference type="Proteomes" id="UP001178507"/>
    </source>
</evidence>
<accession>A0AA36MNL4</accession>
<dbReference type="PANTHER" id="PTHR15598">
    <property type="entry name" value="ENHANCER OF MRNA-DECAPPING PROTEIN 4"/>
    <property type="match status" value="1"/>
</dbReference>
<evidence type="ECO:0008006" key="9">
    <source>
        <dbReference type="Google" id="ProtNLM"/>
    </source>
</evidence>
<comment type="subcellular location">
    <subcellularLocation>
        <location evidence="1">Cytoplasm</location>
        <location evidence="1">P-body</location>
    </subcellularLocation>
</comment>
<proteinExistence type="inferred from homology"/>
<dbReference type="SUPFAM" id="SSF50978">
    <property type="entry name" value="WD40 repeat-like"/>
    <property type="match status" value="1"/>
</dbReference>
<reference evidence="7" key="1">
    <citation type="submission" date="2023-08" db="EMBL/GenBank/DDBJ databases">
        <authorList>
            <person name="Chen Y."/>
            <person name="Shah S."/>
            <person name="Dougan E. K."/>
            <person name="Thang M."/>
            <person name="Chan C."/>
        </authorList>
    </citation>
    <scope>NUCLEOTIDE SEQUENCE</scope>
</reference>
<evidence type="ECO:0000256" key="4">
    <source>
        <dbReference type="ARBA" id="ARBA00022574"/>
    </source>
</evidence>
<keyword evidence="4" id="KW-0853">WD repeat</keyword>
<evidence type="ECO:0000256" key="5">
    <source>
        <dbReference type="ARBA" id="ARBA00022737"/>
    </source>
</evidence>
<feature type="region of interest" description="Disordered" evidence="6">
    <location>
        <begin position="427"/>
        <end position="490"/>
    </location>
</feature>
<comment type="similarity">
    <text evidence="2">Belongs to the WD repeat EDC4 family.</text>
</comment>
<evidence type="ECO:0000256" key="1">
    <source>
        <dbReference type="ARBA" id="ARBA00004201"/>
    </source>
</evidence>
<dbReference type="Gene3D" id="2.130.10.10">
    <property type="entry name" value="YVTN repeat-like/Quinoprotein amine dehydrogenase"/>
    <property type="match status" value="1"/>
</dbReference>
<evidence type="ECO:0000256" key="3">
    <source>
        <dbReference type="ARBA" id="ARBA00022490"/>
    </source>
</evidence>
<keyword evidence="3" id="KW-0963">Cytoplasm</keyword>
<organism evidence="7 8">
    <name type="scientific">Effrenium voratum</name>
    <dbReference type="NCBI Taxonomy" id="2562239"/>
    <lineage>
        <taxon>Eukaryota</taxon>
        <taxon>Sar</taxon>
        <taxon>Alveolata</taxon>
        <taxon>Dinophyceae</taxon>
        <taxon>Suessiales</taxon>
        <taxon>Symbiodiniaceae</taxon>
        <taxon>Effrenium</taxon>
    </lineage>
</organism>